<dbReference type="InterPro" id="IPR023509">
    <property type="entry name" value="DTD-like_sf"/>
</dbReference>
<comment type="subunit">
    <text evidence="2">Homodimer.</text>
</comment>
<comment type="catalytic activity">
    <reaction evidence="2">
        <text>glycyl-tRNA(Ala) + H2O = tRNA(Ala) + glycine + H(+)</text>
        <dbReference type="Rhea" id="RHEA:53744"/>
        <dbReference type="Rhea" id="RHEA-COMP:9657"/>
        <dbReference type="Rhea" id="RHEA-COMP:13640"/>
        <dbReference type="ChEBI" id="CHEBI:15377"/>
        <dbReference type="ChEBI" id="CHEBI:15378"/>
        <dbReference type="ChEBI" id="CHEBI:57305"/>
        <dbReference type="ChEBI" id="CHEBI:78442"/>
        <dbReference type="ChEBI" id="CHEBI:78522"/>
    </reaction>
</comment>
<dbReference type="Proteomes" id="UP000269883">
    <property type="component" value="Chromosome"/>
</dbReference>
<dbReference type="SUPFAM" id="SSF69500">
    <property type="entry name" value="DTD-like"/>
    <property type="match status" value="1"/>
</dbReference>
<comment type="catalytic activity">
    <reaction evidence="2">
        <text>a D-aminoacyl-tRNA + H2O = a tRNA + a D-alpha-amino acid + H(+)</text>
        <dbReference type="Rhea" id="RHEA:13953"/>
        <dbReference type="Rhea" id="RHEA-COMP:10123"/>
        <dbReference type="Rhea" id="RHEA-COMP:10124"/>
        <dbReference type="ChEBI" id="CHEBI:15377"/>
        <dbReference type="ChEBI" id="CHEBI:15378"/>
        <dbReference type="ChEBI" id="CHEBI:59871"/>
        <dbReference type="ChEBI" id="CHEBI:78442"/>
        <dbReference type="ChEBI" id="CHEBI:79333"/>
        <dbReference type="EC" id="3.1.1.96"/>
    </reaction>
</comment>
<evidence type="ECO:0000313" key="3">
    <source>
        <dbReference type="EMBL" id="BBD08909.1"/>
    </source>
</evidence>
<dbReference type="InterPro" id="IPR003732">
    <property type="entry name" value="Daa-tRNA_deacyls_DTD"/>
</dbReference>
<dbReference type="GO" id="GO:0106026">
    <property type="term" value="F:Gly-tRNA(Ala) deacylase activity"/>
    <property type="evidence" value="ECO:0007669"/>
    <property type="project" value="UniProtKB-UniRule"/>
</dbReference>
<dbReference type="AlphaFoldDB" id="A0A2Z6B067"/>
<proteinExistence type="inferred from homology"/>
<keyword evidence="2" id="KW-0820">tRNA-binding</keyword>
<evidence type="ECO:0000256" key="2">
    <source>
        <dbReference type="HAMAP-Rule" id="MF_00518"/>
    </source>
</evidence>
<keyword evidence="2" id="KW-0963">Cytoplasm</keyword>
<reference evidence="3 4" key="1">
    <citation type="journal article" date="2018" name="Sci. Adv.">
        <title>Multi-heme cytochromes provide a pathway for survival in energy-limited environments.</title>
        <authorList>
            <person name="Deng X."/>
            <person name="Dohmae N."/>
            <person name="Nealson K.H."/>
            <person name="Hashimoto K."/>
            <person name="Okamoto A."/>
        </authorList>
    </citation>
    <scope>NUCLEOTIDE SEQUENCE [LARGE SCALE GENOMIC DNA]</scope>
    <source>
        <strain evidence="3 4">IS5</strain>
    </source>
</reference>
<dbReference type="HAMAP" id="MF_00518">
    <property type="entry name" value="Deacylase_Dtd"/>
    <property type="match status" value="1"/>
</dbReference>
<comment type="function">
    <text evidence="2">An aminoacyl-tRNA editing enzyme that deacylates mischarged D-aminoacyl-tRNAs. Also deacylates mischarged glycyl-tRNA(Ala), protecting cells against glycine mischarging by AlaRS. Acts via tRNA-based rather than protein-based catalysis; rejects L-amino acids rather than detecting D-amino acids in the active site. By recycling D-aminoacyl-tRNA to D-amino acids and free tRNA molecules, this enzyme counteracts the toxicity associated with the formation of D-aminoacyl-tRNA entities in vivo and helps enforce protein L-homochirality.</text>
</comment>
<feature type="short sequence motif" description="Gly-cisPro motif, important for rejection of L-amino acids" evidence="2">
    <location>
        <begin position="143"/>
        <end position="144"/>
    </location>
</feature>
<dbReference type="GO" id="GO:0019478">
    <property type="term" value="P:D-amino acid catabolic process"/>
    <property type="evidence" value="ECO:0007669"/>
    <property type="project" value="UniProtKB-UniRule"/>
</dbReference>
<keyword evidence="4" id="KW-1185">Reference proteome</keyword>
<dbReference type="RefSeq" id="WP_126379429.1">
    <property type="nucleotide sequence ID" value="NZ_AP017378.1"/>
</dbReference>
<name>A0A2Z6B067_9BACT</name>
<dbReference type="OrthoDB" id="9801395at2"/>
<dbReference type="GO" id="GO:0043908">
    <property type="term" value="F:Ser(Gly)-tRNA(Ala) hydrolase activity"/>
    <property type="evidence" value="ECO:0007669"/>
    <property type="project" value="UniProtKB-UniRule"/>
</dbReference>
<evidence type="ECO:0000313" key="4">
    <source>
        <dbReference type="Proteomes" id="UP000269883"/>
    </source>
</evidence>
<sequence>MRLHLQRVRSARVDVDGKSVGEIGTGLLVLAGFSSADGGELPTSAVWKKMLSKVLDLRVFPDEDDKLNLSLKDFGGELLMVSQFTLYADCKKGRRPSFHLAANGEHALGLYDRLLNDFEQLLPGRVQSGAFGEMMDVSLTNWGPVTILLDSADF</sequence>
<dbReference type="PANTHER" id="PTHR10472:SF5">
    <property type="entry name" value="D-AMINOACYL-TRNA DEACYLASE 1"/>
    <property type="match status" value="1"/>
</dbReference>
<dbReference type="GO" id="GO:0051500">
    <property type="term" value="F:D-tyrosyl-tRNA(Tyr) deacylase activity"/>
    <property type="evidence" value="ECO:0007669"/>
    <property type="project" value="TreeGrafter"/>
</dbReference>
<comment type="subcellular location">
    <subcellularLocation>
        <location evidence="2">Cytoplasm</location>
    </subcellularLocation>
</comment>
<comment type="similarity">
    <text evidence="1 2">Belongs to the DTD family.</text>
</comment>
<dbReference type="NCBIfam" id="TIGR00256">
    <property type="entry name" value="D-aminoacyl-tRNA deacylase"/>
    <property type="match status" value="1"/>
</dbReference>
<keyword evidence="2" id="KW-0378">Hydrolase</keyword>
<organism evidence="3 4">
    <name type="scientific">Desulfovibrio ferrophilus</name>
    <dbReference type="NCBI Taxonomy" id="241368"/>
    <lineage>
        <taxon>Bacteria</taxon>
        <taxon>Pseudomonadati</taxon>
        <taxon>Thermodesulfobacteriota</taxon>
        <taxon>Desulfovibrionia</taxon>
        <taxon>Desulfovibrionales</taxon>
        <taxon>Desulfovibrionaceae</taxon>
        <taxon>Desulfovibrio</taxon>
    </lineage>
</organism>
<dbReference type="EC" id="3.1.1.96" evidence="2"/>
<dbReference type="GO" id="GO:0000049">
    <property type="term" value="F:tRNA binding"/>
    <property type="evidence" value="ECO:0007669"/>
    <property type="project" value="UniProtKB-UniRule"/>
</dbReference>
<protein>
    <recommendedName>
        <fullName evidence="2">D-aminoacyl-tRNA deacylase</fullName>
        <shortName evidence="2">DTD</shortName>
        <ecNumber evidence="2">3.1.1.96</ecNumber>
    </recommendedName>
    <alternativeName>
        <fullName evidence="2">Gly-tRNA(Ala) deacylase</fullName>
        <ecNumber evidence="2">3.1.1.-</ecNumber>
    </alternativeName>
</protein>
<evidence type="ECO:0000256" key="1">
    <source>
        <dbReference type="ARBA" id="ARBA00009673"/>
    </source>
</evidence>
<gene>
    <name evidence="2 3" type="primary">dtd</name>
    <name evidence="3" type="ORF">DFE_2183</name>
</gene>
<dbReference type="GO" id="GO:0005737">
    <property type="term" value="C:cytoplasm"/>
    <property type="evidence" value="ECO:0007669"/>
    <property type="project" value="UniProtKB-SubCell"/>
</dbReference>
<dbReference type="Pfam" id="PF02580">
    <property type="entry name" value="Tyr_Deacylase"/>
    <property type="match status" value="1"/>
</dbReference>
<dbReference type="KEGG" id="dfl:DFE_2183"/>
<accession>A0A2Z6B067</accession>
<dbReference type="FunFam" id="3.50.80.10:FF:000001">
    <property type="entry name" value="D-aminoacyl-tRNA deacylase"/>
    <property type="match status" value="1"/>
</dbReference>
<keyword evidence="2" id="KW-0694">RNA-binding</keyword>
<dbReference type="Gene3D" id="3.50.80.10">
    <property type="entry name" value="D-tyrosyl-tRNA(Tyr) deacylase"/>
    <property type="match status" value="1"/>
</dbReference>
<comment type="domain">
    <text evidence="2">A Gly-cisPro motif from one monomer fits into the active site of the other monomer to allow specific chiral rejection of L-amino acids.</text>
</comment>
<dbReference type="PANTHER" id="PTHR10472">
    <property type="entry name" value="D-TYROSYL-TRNA TYR DEACYLASE"/>
    <property type="match status" value="1"/>
</dbReference>
<dbReference type="EC" id="3.1.1.-" evidence="2"/>
<dbReference type="EMBL" id="AP017378">
    <property type="protein sequence ID" value="BBD08909.1"/>
    <property type="molecule type" value="Genomic_DNA"/>
</dbReference>